<gene>
    <name evidence="2" type="ORF">HMPREF9629_01176</name>
</gene>
<reference evidence="2 3" key="1">
    <citation type="submission" date="2011-08" db="EMBL/GenBank/DDBJ databases">
        <title>The Genome Sequence of Eubacteriaceae bacterium ACC19a.</title>
        <authorList>
            <consortium name="The Broad Institute Genome Sequencing Platform"/>
            <person name="Earl A."/>
            <person name="Ward D."/>
            <person name="Feldgarden M."/>
            <person name="Gevers D."/>
            <person name="Sizova M."/>
            <person name="Hazen A."/>
            <person name="Epstein S."/>
            <person name="Young S.K."/>
            <person name="Zeng Q."/>
            <person name="Gargeya S."/>
            <person name="Fitzgerald M."/>
            <person name="Haas B."/>
            <person name="Abouelleil A."/>
            <person name="Alvarado L."/>
            <person name="Arachchi H.M."/>
            <person name="Berlin A."/>
            <person name="Brown A."/>
            <person name="Chapman S.B."/>
            <person name="Chen Z."/>
            <person name="Dunbar C."/>
            <person name="Freedman E."/>
            <person name="Gearin G."/>
            <person name="Gellesch M."/>
            <person name="Goldberg J."/>
            <person name="Griggs A."/>
            <person name="Gujja S."/>
            <person name="Heiman D."/>
            <person name="Howarth C."/>
            <person name="Larson L."/>
            <person name="Lui A."/>
            <person name="MacDonald P.J.P."/>
            <person name="Montmayeur A."/>
            <person name="Murphy C."/>
            <person name="Neiman D."/>
            <person name="Pearson M."/>
            <person name="Priest M."/>
            <person name="Roberts A."/>
            <person name="Saif S."/>
            <person name="Shea T."/>
            <person name="Shenoy N."/>
            <person name="Sisk P."/>
            <person name="Stolte C."/>
            <person name="Sykes S."/>
            <person name="Wortman J."/>
            <person name="Nusbaum C."/>
            <person name="Birren B."/>
        </authorList>
    </citation>
    <scope>NUCLEOTIDE SEQUENCE [LARGE SCALE GENOMIC DNA]</scope>
    <source>
        <strain evidence="2 3">ACC19a</strain>
    </source>
</reference>
<protein>
    <submittedName>
        <fullName evidence="2">Uncharacterized protein</fullName>
    </submittedName>
</protein>
<evidence type="ECO:0000256" key="1">
    <source>
        <dbReference type="SAM" id="Phobius"/>
    </source>
</evidence>
<feature type="transmembrane region" description="Helical" evidence="1">
    <location>
        <begin position="41"/>
        <end position="62"/>
    </location>
</feature>
<dbReference type="AlphaFoldDB" id="G9WYC5"/>
<keyword evidence="1" id="KW-0472">Membrane</keyword>
<dbReference type="EMBL" id="AFZE01000002">
    <property type="protein sequence ID" value="EHL16629.1"/>
    <property type="molecule type" value="Genomic_DNA"/>
</dbReference>
<proteinExistence type="predicted"/>
<name>G9WYC5_9FIRM</name>
<feature type="transmembrane region" description="Helical" evidence="1">
    <location>
        <begin position="6"/>
        <end position="29"/>
    </location>
</feature>
<accession>G9WYC5</accession>
<comment type="caution">
    <text evidence="2">The sequence shown here is derived from an EMBL/GenBank/DDBJ whole genome shotgun (WGS) entry which is preliminary data.</text>
</comment>
<sequence>MIKKAIRWFIGIGGGSVGVLIYFLMYNILETVKPAYMSKSIFDVAMLTTLFILFGIIFYFIAPFFDEKKPANSKLYTKRSI</sequence>
<dbReference type="Proteomes" id="UP000006437">
    <property type="component" value="Unassembled WGS sequence"/>
</dbReference>
<dbReference type="HOGENOM" id="CLU_2570768_0_0_9"/>
<evidence type="ECO:0000313" key="2">
    <source>
        <dbReference type="EMBL" id="EHL16629.1"/>
    </source>
</evidence>
<keyword evidence="1" id="KW-0812">Transmembrane</keyword>
<dbReference type="BioCyc" id="EBAC796937-HMP:GMGH-1178-MONOMER"/>
<organism evidence="2 3">
    <name type="scientific">Peptoanaerobacter stomatis</name>
    <dbReference type="NCBI Taxonomy" id="796937"/>
    <lineage>
        <taxon>Bacteria</taxon>
        <taxon>Bacillati</taxon>
        <taxon>Bacillota</taxon>
        <taxon>Clostridia</taxon>
        <taxon>Peptostreptococcales</taxon>
        <taxon>Filifactoraceae</taxon>
        <taxon>Peptoanaerobacter</taxon>
    </lineage>
</organism>
<evidence type="ECO:0000313" key="3">
    <source>
        <dbReference type="Proteomes" id="UP000006437"/>
    </source>
</evidence>
<keyword evidence="1" id="KW-1133">Transmembrane helix</keyword>